<dbReference type="InterPro" id="IPR043519">
    <property type="entry name" value="NT_sf"/>
</dbReference>
<sequence length="1002" mass="109550">MTRGGGRSAVPSPGRLGLLDENARESLLVLGWSSPDDVDLLWALSRAPDPDLALRALVRLRERDDEPWREVERFLRTSKPFRGRLLSVLGGSDALADHIVAEPDAWRLLIDDAMPTVDESRSALLAAVEATPDSSAGDGDLTFRAGITGNDAVTALRRVYRDQVLILAAHDLAATVEDEPVLYLPEVGGRLADLADVALTAALAVAIADVLGDAQLETRMAVVAMGKCGARELNYVSDVDIVFVAEPADPTSARIAGEMMRIGSLAFFDVDAGLRPEGKSGALTRTLESHIAYYQRWAKTWEFQALLKARPMAGDMSLGRDYVLATSPMVWDASERDDFVPEVQAMRRRVESLVPDDYKARNLKLGRGGLRDVEFAVQLLQMVHGRVDASLRVQSTLDALDALVTGGYISRDDGANFSASYQFLRLLEHRLQLQRLQRTHLLPALDDDPAVRWLARAAHIRPEGDKDATHVFRRGLRRQVTRVRQLHEKLFYRPLLDAVARTDKGLLRLTDDSAKRQLAALGYAMPDRALAHIRALASTPGRTGAIQSMILPGLLEHISDAPDPDAGLLNYRKLSEQMGTTSWYLRLLRDDGVVAESLMRVLGTSEYIADLLMRSPDVIQMYSIGATGPKLTEVDPADVAKGLRASMRRAPDLTRAIAVARSHRRAELARIASADILGLMSVQEVCRALSTVWATVLDASLDKVVEESLRTRGAAAPARIAVIGMGRLGGGELGYGSDADVLFVCEPVAGFDDSEAVTWAQSVAEQVRTMLGSPSADPPLEVDIGLRPEGRNGPVVRTLGSYAAYYRQWAEAWEVQALLRAHTVAGDDDLGLDFLHMIDETRYPAGGVSPDAVREIRRIKARVDSERLPRGADPATHTKLGRGGLADVEWTVQLTQLRYAHEYPSLHNTSTLETLEAIAAADLIPAEQVDILTDAWITATHARNALVLVRGKPVDQLPGPGRQLRAVAYAAGWPQEDATEFLEHYMRVTRRAKAVVTEVFGV</sequence>
<keyword evidence="5 7" id="KW-0460">Magnesium</keyword>
<dbReference type="SUPFAM" id="SSF81301">
    <property type="entry name" value="Nucleotidyltransferase"/>
    <property type="match status" value="2"/>
</dbReference>
<evidence type="ECO:0000256" key="2">
    <source>
        <dbReference type="ARBA" id="ARBA00022695"/>
    </source>
</evidence>
<evidence type="ECO:0000313" key="11">
    <source>
        <dbReference type="Proteomes" id="UP001200110"/>
    </source>
</evidence>
<dbReference type="EC" id="2.7.7.42" evidence="7"/>
<evidence type="ECO:0000259" key="9">
    <source>
        <dbReference type="Pfam" id="PF08335"/>
    </source>
</evidence>
<feature type="domain" description="Glutamate-ammonia ligase adenylyltransferase repeated" evidence="8">
    <location>
        <begin position="84"/>
        <end position="319"/>
    </location>
</feature>
<dbReference type="Gene3D" id="3.30.460.10">
    <property type="entry name" value="Beta Polymerase, domain 2"/>
    <property type="match status" value="2"/>
</dbReference>
<organism evidence="10 11">
    <name type="scientific">Gordonia liuliyuniae</name>
    <dbReference type="NCBI Taxonomy" id="2911517"/>
    <lineage>
        <taxon>Bacteria</taxon>
        <taxon>Bacillati</taxon>
        <taxon>Actinomycetota</taxon>
        <taxon>Actinomycetes</taxon>
        <taxon>Mycobacteriales</taxon>
        <taxon>Gordoniaceae</taxon>
        <taxon>Gordonia</taxon>
    </lineage>
</organism>
<comment type="cofactor">
    <cofactor evidence="7">
        <name>Mg(2+)</name>
        <dbReference type="ChEBI" id="CHEBI:18420"/>
    </cofactor>
</comment>
<dbReference type="Pfam" id="PF08335">
    <property type="entry name" value="GlnD_UR_UTase"/>
    <property type="match status" value="2"/>
</dbReference>
<dbReference type="Proteomes" id="UP001200110">
    <property type="component" value="Unassembled WGS sequence"/>
</dbReference>
<evidence type="ECO:0000256" key="7">
    <source>
        <dbReference type="HAMAP-Rule" id="MF_00802"/>
    </source>
</evidence>
<dbReference type="RefSeq" id="WP_236998575.1">
    <property type="nucleotide sequence ID" value="NZ_JAKKOR010000009.1"/>
</dbReference>
<feature type="domain" description="PII-uridylyltransferase/Glutamine-synthetase adenylyltransferase" evidence="9">
    <location>
        <begin position="345"/>
        <end position="491"/>
    </location>
</feature>
<dbReference type="Gene3D" id="1.20.120.330">
    <property type="entry name" value="Nucleotidyltransferases domain 2"/>
    <property type="match status" value="2"/>
</dbReference>
<keyword evidence="1 7" id="KW-0808">Transferase</keyword>
<evidence type="ECO:0000256" key="5">
    <source>
        <dbReference type="ARBA" id="ARBA00022842"/>
    </source>
</evidence>
<evidence type="ECO:0000256" key="4">
    <source>
        <dbReference type="ARBA" id="ARBA00022840"/>
    </source>
</evidence>
<comment type="function">
    <text evidence="7">Involved in the regulation of glutamine synthetase GlnA, a key enzyme in the process to assimilate ammonia. When cellular nitrogen levels are high, the C-terminal adenylyl transferase (AT) inactivates GlnA by covalent transfer of an adenylyl group from ATP to specific tyrosine residue of GlnA, thus reducing its activity. Conversely, when nitrogen levels are low, the N-terminal adenylyl removase (AR) activates GlnA by removing the adenylyl group by phosphorolysis, increasing its activity. The regulatory region of GlnE binds the signal transduction protein PII (GlnB) which indicates the nitrogen status of the cell.</text>
</comment>
<evidence type="ECO:0000259" key="8">
    <source>
        <dbReference type="Pfam" id="PF03710"/>
    </source>
</evidence>
<name>A0ABS9IUX0_9ACTN</name>
<dbReference type="InterPro" id="IPR005190">
    <property type="entry name" value="GlnE_rpt_dom"/>
</dbReference>
<gene>
    <name evidence="7" type="primary">glnE</name>
    <name evidence="10" type="ORF">L5G33_12875</name>
</gene>
<dbReference type="EC" id="2.7.7.89" evidence="7"/>
<keyword evidence="11" id="KW-1185">Reference proteome</keyword>
<dbReference type="GO" id="GO:0047388">
    <property type="term" value="F:[glutamine synthetase]-adenylyl-L-tyrosine phosphorylase activity"/>
    <property type="evidence" value="ECO:0007669"/>
    <property type="project" value="UniProtKB-EC"/>
</dbReference>
<comment type="caution">
    <text evidence="10">The sequence shown here is derived from an EMBL/GenBank/DDBJ whole genome shotgun (WGS) entry which is preliminary data.</text>
</comment>
<evidence type="ECO:0000256" key="1">
    <source>
        <dbReference type="ARBA" id="ARBA00022679"/>
    </source>
</evidence>
<dbReference type="Pfam" id="PF03710">
    <property type="entry name" value="GlnE"/>
    <property type="match status" value="2"/>
</dbReference>
<dbReference type="SUPFAM" id="SSF81593">
    <property type="entry name" value="Nucleotidyltransferase substrate binding subunit/domain"/>
    <property type="match status" value="2"/>
</dbReference>
<dbReference type="CDD" id="cd05401">
    <property type="entry name" value="NT_GlnE_GlnD_like"/>
    <property type="match status" value="2"/>
</dbReference>
<dbReference type="NCBIfam" id="NF010707">
    <property type="entry name" value="PRK14109.1"/>
    <property type="match status" value="1"/>
</dbReference>
<evidence type="ECO:0000256" key="6">
    <source>
        <dbReference type="ARBA" id="ARBA00023268"/>
    </source>
</evidence>
<evidence type="ECO:0000256" key="3">
    <source>
        <dbReference type="ARBA" id="ARBA00022741"/>
    </source>
</evidence>
<comment type="catalytic activity">
    <reaction evidence="7">
        <text>[glutamine synthetase]-L-tyrosine + ATP = [glutamine synthetase]-O(4)-(5'-adenylyl)-L-tyrosine + diphosphate</text>
        <dbReference type="Rhea" id="RHEA:18589"/>
        <dbReference type="Rhea" id="RHEA-COMP:10660"/>
        <dbReference type="Rhea" id="RHEA-COMP:10661"/>
        <dbReference type="ChEBI" id="CHEBI:30616"/>
        <dbReference type="ChEBI" id="CHEBI:33019"/>
        <dbReference type="ChEBI" id="CHEBI:46858"/>
        <dbReference type="ChEBI" id="CHEBI:83624"/>
        <dbReference type="EC" id="2.7.7.42"/>
    </reaction>
</comment>
<keyword evidence="4 7" id="KW-0067">ATP-binding</keyword>
<comment type="catalytic activity">
    <reaction evidence="7">
        <text>[glutamine synthetase]-O(4)-(5'-adenylyl)-L-tyrosine + phosphate = [glutamine synthetase]-L-tyrosine + ADP</text>
        <dbReference type="Rhea" id="RHEA:43716"/>
        <dbReference type="Rhea" id="RHEA-COMP:10660"/>
        <dbReference type="Rhea" id="RHEA-COMP:10661"/>
        <dbReference type="ChEBI" id="CHEBI:43474"/>
        <dbReference type="ChEBI" id="CHEBI:46858"/>
        <dbReference type="ChEBI" id="CHEBI:83624"/>
        <dbReference type="ChEBI" id="CHEBI:456216"/>
        <dbReference type="EC" id="2.7.7.89"/>
    </reaction>
</comment>
<dbReference type="PANTHER" id="PTHR30621:SF0">
    <property type="entry name" value="BIFUNCTIONAL GLUTAMINE SYNTHETASE ADENYLYLTRANSFERASE_ADENYLYL-REMOVING ENZYME"/>
    <property type="match status" value="1"/>
</dbReference>
<keyword evidence="6 7" id="KW-0511">Multifunctional enzyme</keyword>
<dbReference type="InterPro" id="IPR013546">
    <property type="entry name" value="PII_UdlTrfase/GS_AdlTrfase"/>
</dbReference>
<dbReference type="GO" id="GO:0008882">
    <property type="term" value="F:[glutamate-ammonia-ligase] adenylyltransferase activity"/>
    <property type="evidence" value="ECO:0007669"/>
    <property type="project" value="UniProtKB-EC"/>
</dbReference>
<dbReference type="PANTHER" id="PTHR30621">
    <property type="entry name" value="GLUTAMINE SYNTHETASE ADENYLYLTRANSFERASE"/>
    <property type="match status" value="1"/>
</dbReference>
<reference evidence="10 11" key="1">
    <citation type="submission" date="2022-01" db="EMBL/GenBank/DDBJ databases">
        <authorList>
            <person name="Huang Y."/>
        </authorList>
    </citation>
    <scope>NUCLEOTIDE SEQUENCE [LARGE SCALE GENOMIC DNA]</scope>
    <source>
        <strain evidence="10 11">HY366</strain>
    </source>
</reference>
<feature type="domain" description="PII-uridylyltransferase/Glutamine-synthetase adenylyltransferase" evidence="9">
    <location>
        <begin position="875"/>
        <end position="999"/>
    </location>
</feature>
<feature type="domain" description="Glutamate-ammonia ligase adenylyltransferase repeated" evidence="8">
    <location>
        <begin position="596"/>
        <end position="836"/>
    </location>
</feature>
<keyword evidence="2 7" id="KW-0548">Nucleotidyltransferase</keyword>
<dbReference type="HAMAP" id="MF_00802">
    <property type="entry name" value="GlnE"/>
    <property type="match status" value="1"/>
</dbReference>
<feature type="region of interest" description="Adenylyl removase" evidence="7">
    <location>
        <begin position="1"/>
        <end position="495"/>
    </location>
</feature>
<keyword evidence="3 7" id="KW-0547">Nucleotide-binding</keyword>
<protein>
    <recommendedName>
        <fullName evidence="7">Bifunctional glutamine synthetase adenylyltransferase/adenylyl-removing enzyme</fullName>
    </recommendedName>
    <alternativeName>
        <fullName evidence="7">ATP:glutamine synthetase adenylyltransferase</fullName>
    </alternativeName>
    <alternativeName>
        <fullName evidence="7">ATase</fullName>
    </alternativeName>
    <domain>
        <recommendedName>
            <fullName evidence="7">Glutamine synthetase adenylyl-L-tyrosine phosphorylase</fullName>
            <ecNumber evidence="7">2.7.7.89</ecNumber>
        </recommendedName>
        <alternativeName>
            <fullName evidence="7">Adenylyl removase</fullName>
            <shortName evidence="7">AR</shortName>
            <shortName evidence="7">AT-N</shortName>
        </alternativeName>
    </domain>
    <domain>
        <recommendedName>
            <fullName evidence="7">Glutamine synthetase adenylyl transferase</fullName>
            <ecNumber evidence="7">2.7.7.42</ecNumber>
        </recommendedName>
        <alternativeName>
            <fullName evidence="7">Adenylyl transferase</fullName>
            <shortName evidence="7">AT</shortName>
            <shortName evidence="7">AT-C</shortName>
        </alternativeName>
    </domain>
</protein>
<dbReference type="EMBL" id="JAKKOR010000009">
    <property type="protein sequence ID" value="MCF8589355.1"/>
    <property type="molecule type" value="Genomic_DNA"/>
</dbReference>
<feature type="region of interest" description="Adenylyl transferase" evidence="7">
    <location>
        <begin position="502"/>
        <end position="1002"/>
    </location>
</feature>
<proteinExistence type="inferred from homology"/>
<accession>A0ABS9IUX0</accession>
<dbReference type="InterPro" id="IPR023057">
    <property type="entry name" value="GlnE"/>
</dbReference>
<evidence type="ECO:0000313" key="10">
    <source>
        <dbReference type="EMBL" id="MCF8589355.1"/>
    </source>
</evidence>
<comment type="similarity">
    <text evidence="7">Belongs to the GlnE family.</text>
</comment>